<dbReference type="EMBL" id="JABEBT010000004">
    <property type="protein sequence ID" value="KAF7639641.1"/>
    <property type="molecule type" value="Genomic_DNA"/>
</dbReference>
<sequence length="87" mass="10302">MEKALDHKLRNLKKRQQRLLQLKADNDSGEIKLDSKQIEALSKLDEIKLQIDSIEELQKLNVKQFKDYKKEMKAYERQRNKMDVGGS</sequence>
<evidence type="ECO:0000313" key="2">
    <source>
        <dbReference type="Proteomes" id="UP000605970"/>
    </source>
</evidence>
<dbReference type="Proteomes" id="UP000605970">
    <property type="component" value="Unassembled WGS sequence"/>
</dbReference>
<dbReference type="OrthoDB" id="5874239at2759"/>
<gene>
    <name evidence="1" type="ORF">Mgra_00000966</name>
</gene>
<evidence type="ECO:0000313" key="1">
    <source>
        <dbReference type="EMBL" id="KAF7639641.1"/>
    </source>
</evidence>
<comment type="caution">
    <text evidence="1">The sequence shown here is derived from an EMBL/GenBank/DDBJ whole genome shotgun (WGS) entry which is preliminary data.</text>
</comment>
<organism evidence="1 2">
    <name type="scientific">Meloidogyne graminicola</name>
    <dbReference type="NCBI Taxonomy" id="189291"/>
    <lineage>
        <taxon>Eukaryota</taxon>
        <taxon>Metazoa</taxon>
        <taxon>Ecdysozoa</taxon>
        <taxon>Nematoda</taxon>
        <taxon>Chromadorea</taxon>
        <taxon>Rhabditida</taxon>
        <taxon>Tylenchina</taxon>
        <taxon>Tylenchomorpha</taxon>
        <taxon>Tylenchoidea</taxon>
        <taxon>Meloidogynidae</taxon>
        <taxon>Meloidogyninae</taxon>
        <taxon>Meloidogyne</taxon>
    </lineage>
</organism>
<reference evidence="1" key="1">
    <citation type="journal article" date="2020" name="Ecol. Evol.">
        <title>Genome structure and content of the rice root-knot nematode (Meloidogyne graminicola).</title>
        <authorList>
            <person name="Phan N.T."/>
            <person name="Danchin E.G.J."/>
            <person name="Klopp C."/>
            <person name="Perfus-Barbeoch L."/>
            <person name="Kozlowski D.K."/>
            <person name="Koutsovoulos G.D."/>
            <person name="Lopez-Roques C."/>
            <person name="Bouchez O."/>
            <person name="Zahm M."/>
            <person name="Besnard G."/>
            <person name="Bellafiore S."/>
        </authorList>
    </citation>
    <scope>NUCLEOTIDE SEQUENCE</scope>
    <source>
        <strain evidence="1">VN-18</strain>
    </source>
</reference>
<name>A0A8T0A0T0_9BILA</name>
<protein>
    <submittedName>
        <fullName evidence="1">Uncharacterized protein</fullName>
    </submittedName>
</protein>
<accession>A0A8T0A0T0</accession>
<proteinExistence type="predicted"/>
<keyword evidence="2" id="KW-1185">Reference proteome</keyword>
<dbReference type="AlphaFoldDB" id="A0A8T0A0T0"/>